<dbReference type="GO" id="GO:1990904">
    <property type="term" value="C:ribonucleoprotein complex"/>
    <property type="evidence" value="ECO:0007669"/>
    <property type="project" value="InterPro"/>
</dbReference>
<dbReference type="InterPro" id="IPR000504">
    <property type="entry name" value="RRM_dom"/>
</dbReference>
<name>A0A383WLX9_TETOB</name>
<dbReference type="AlphaFoldDB" id="A0A383WLX9"/>
<reference evidence="6 7" key="1">
    <citation type="submission" date="2016-10" db="EMBL/GenBank/DDBJ databases">
        <authorList>
            <person name="Cai Z."/>
        </authorList>
    </citation>
    <scope>NUCLEOTIDE SEQUENCE [LARGE SCALE GENOMIC DNA]</scope>
</reference>
<dbReference type="SMART" id="SM00360">
    <property type="entry name" value="RRM"/>
    <property type="match status" value="3"/>
</dbReference>
<keyword evidence="2 3" id="KW-0694">RNA-binding</keyword>
<dbReference type="InterPro" id="IPR012677">
    <property type="entry name" value="Nucleotide-bd_a/b_plait_sf"/>
</dbReference>
<dbReference type="CDD" id="cd00590">
    <property type="entry name" value="RRM_SF"/>
    <property type="match status" value="1"/>
</dbReference>
<evidence type="ECO:0000313" key="6">
    <source>
        <dbReference type="EMBL" id="SZX78455.1"/>
    </source>
</evidence>
<dbReference type="SUPFAM" id="SSF54928">
    <property type="entry name" value="RNA-binding domain, RBD"/>
    <property type="match status" value="2"/>
</dbReference>
<dbReference type="PROSITE" id="PS50102">
    <property type="entry name" value="RRM"/>
    <property type="match status" value="3"/>
</dbReference>
<dbReference type="GO" id="GO:0005634">
    <property type="term" value="C:nucleus"/>
    <property type="evidence" value="ECO:0007669"/>
    <property type="project" value="TreeGrafter"/>
</dbReference>
<dbReference type="InterPro" id="IPR050502">
    <property type="entry name" value="Euk_RNA-bind_prot"/>
</dbReference>
<feature type="domain" description="RRM" evidence="5">
    <location>
        <begin position="110"/>
        <end position="193"/>
    </location>
</feature>
<dbReference type="PRINTS" id="PR00961">
    <property type="entry name" value="HUDSXLRNA"/>
</dbReference>
<dbReference type="Pfam" id="PF00076">
    <property type="entry name" value="RRM_1"/>
    <property type="match status" value="3"/>
</dbReference>
<evidence type="ECO:0000256" key="2">
    <source>
        <dbReference type="ARBA" id="ARBA00022884"/>
    </source>
</evidence>
<dbReference type="Gene3D" id="3.30.70.330">
    <property type="match status" value="3"/>
</dbReference>
<feature type="region of interest" description="Disordered" evidence="4">
    <location>
        <begin position="193"/>
        <end position="217"/>
    </location>
</feature>
<keyword evidence="7" id="KW-1185">Reference proteome</keyword>
<evidence type="ECO:0000256" key="3">
    <source>
        <dbReference type="PROSITE-ProRule" id="PRU00176"/>
    </source>
</evidence>
<gene>
    <name evidence="6" type="ORF">BQ4739_LOCUS18736</name>
</gene>
<protein>
    <recommendedName>
        <fullName evidence="5">RRM domain-containing protein</fullName>
    </recommendedName>
</protein>
<accession>A0A383WLX9</accession>
<evidence type="ECO:0000256" key="1">
    <source>
        <dbReference type="ARBA" id="ARBA00022737"/>
    </source>
</evidence>
<evidence type="ECO:0000259" key="5">
    <source>
        <dbReference type="PROSITE" id="PS50102"/>
    </source>
</evidence>
<dbReference type="InterPro" id="IPR035979">
    <property type="entry name" value="RBD_domain_sf"/>
</dbReference>
<dbReference type="EMBL" id="FNXT01001320">
    <property type="protein sequence ID" value="SZX78455.1"/>
    <property type="molecule type" value="Genomic_DNA"/>
</dbReference>
<dbReference type="InterPro" id="IPR002343">
    <property type="entry name" value="Hud_Sxl_RNA"/>
</dbReference>
<sequence length="340" mass="36784">MQQQQESDMQQVARHSNLYVANLPISVDNEPALRNLFSAYGQIESCRLVRNSRGDGKGSFAFVKFSSIDEALAAIAALNNAQVGSSVLEVKVADADAGDRNPELLAPPSDNLYAKNLPTTLTEDELRALFSPYGSVMECRVLHSGTGRDTAGVGAGALVRMATMEEAAQAIAHLHNQRLAGSVMPLVVRYADSQEQKQKKAQRQQRQQYPRYPAPGSYGHPAMAAGSPYHHHQHAEHMGYYSPVSPAAAAYGSGGGGMCSVYIKYLPEVTDRLWLYEKFAPFGAVLSVKVLLNETGLCKGVGFINYGDQDAAQRAVAAMNGMPMGGDKRLHVALQTQRSR</sequence>
<feature type="compositionally biased region" description="Low complexity" evidence="4">
    <location>
        <begin position="204"/>
        <end position="215"/>
    </location>
</feature>
<dbReference type="PANTHER" id="PTHR48025">
    <property type="entry name" value="OS02G0815200 PROTEIN"/>
    <property type="match status" value="1"/>
</dbReference>
<dbReference type="Proteomes" id="UP000256970">
    <property type="component" value="Unassembled WGS sequence"/>
</dbReference>
<evidence type="ECO:0000256" key="4">
    <source>
        <dbReference type="SAM" id="MobiDB-lite"/>
    </source>
</evidence>
<dbReference type="PANTHER" id="PTHR48025:SF1">
    <property type="entry name" value="RRM DOMAIN-CONTAINING PROTEIN"/>
    <property type="match status" value="1"/>
</dbReference>
<dbReference type="GO" id="GO:0003729">
    <property type="term" value="F:mRNA binding"/>
    <property type="evidence" value="ECO:0007669"/>
    <property type="project" value="TreeGrafter"/>
</dbReference>
<feature type="domain" description="RRM" evidence="5">
    <location>
        <begin position="259"/>
        <end position="337"/>
    </location>
</feature>
<proteinExistence type="predicted"/>
<keyword evidence="1" id="KW-0677">Repeat</keyword>
<organism evidence="6 7">
    <name type="scientific">Tetradesmus obliquus</name>
    <name type="common">Green alga</name>
    <name type="synonym">Acutodesmus obliquus</name>
    <dbReference type="NCBI Taxonomy" id="3088"/>
    <lineage>
        <taxon>Eukaryota</taxon>
        <taxon>Viridiplantae</taxon>
        <taxon>Chlorophyta</taxon>
        <taxon>core chlorophytes</taxon>
        <taxon>Chlorophyceae</taxon>
        <taxon>CS clade</taxon>
        <taxon>Sphaeropleales</taxon>
        <taxon>Scenedesmaceae</taxon>
        <taxon>Tetradesmus</taxon>
    </lineage>
</organism>
<feature type="domain" description="RRM" evidence="5">
    <location>
        <begin position="16"/>
        <end position="95"/>
    </location>
</feature>
<evidence type="ECO:0000313" key="7">
    <source>
        <dbReference type="Proteomes" id="UP000256970"/>
    </source>
</evidence>